<sequence length="135" mass="14998">MEEDESKLCAKRFGIYGRMVVGHVNETYRSENTGESPPWITLSDKITPWEEGTRCQRHESKAQLKGDSATLRAAAINKGGGPFLLIGTLNLSAKGKSTHKLGRLEIMASFFIIDLHNLTKMAANDGCNNWMQDQD</sequence>
<proteinExistence type="predicted"/>
<reference evidence="1 2" key="1">
    <citation type="submission" date="2024-01" db="EMBL/GenBank/DDBJ databases">
        <authorList>
            <person name="Waweru B."/>
        </authorList>
    </citation>
    <scope>NUCLEOTIDE SEQUENCE [LARGE SCALE GENOMIC DNA]</scope>
</reference>
<protein>
    <submittedName>
        <fullName evidence="1">Uncharacterized protein</fullName>
    </submittedName>
</protein>
<gene>
    <name evidence="1" type="ORF">DCAF_LOCUS20464</name>
</gene>
<name>A0AAV1S9Z7_9ROSI</name>
<comment type="caution">
    <text evidence="1">The sequence shown here is derived from an EMBL/GenBank/DDBJ whole genome shotgun (WGS) entry which is preliminary data.</text>
</comment>
<accession>A0AAV1S9Z7</accession>
<evidence type="ECO:0000313" key="1">
    <source>
        <dbReference type="EMBL" id="CAK7347775.1"/>
    </source>
</evidence>
<keyword evidence="2" id="KW-1185">Reference proteome</keyword>
<evidence type="ECO:0000313" key="2">
    <source>
        <dbReference type="Proteomes" id="UP001314170"/>
    </source>
</evidence>
<dbReference type="Proteomes" id="UP001314170">
    <property type="component" value="Unassembled WGS sequence"/>
</dbReference>
<dbReference type="EMBL" id="CAWUPB010001173">
    <property type="protein sequence ID" value="CAK7347775.1"/>
    <property type="molecule type" value="Genomic_DNA"/>
</dbReference>
<dbReference type="AlphaFoldDB" id="A0AAV1S9Z7"/>
<organism evidence="1 2">
    <name type="scientific">Dovyalis caffra</name>
    <dbReference type="NCBI Taxonomy" id="77055"/>
    <lineage>
        <taxon>Eukaryota</taxon>
        <taxon>Viridiplantae</taxon>
        <taxon>Streptophyta</taxon>
        <taxon>Embryophyta</taxon>
        <taxon>Tracheophyta</taxon>
        <taxon>Spermatophyta</taxon>
        <taxon>Magnoliopsida</taxon>
        <taxon>eudicotyledons</taxon>
        <taxon>Gunneridae</taxon>
        <taxon>Pentapetalae</taxon>
        <taxon>rosids</taxon>
        <taxon>fabids</taxon>
        <taxon>Malpighiales</taxon>
        <taxon>Salicaceae</taxon>
        <taxon>Flacourtieae</taxon>
        <taxon>Dovyalis</taxon>
    </lineage>
</organism>